<dbReference type="InterPro" id="IPR005119">
    <property type="entry name" value="LysR_subst-bd"/>
</dbReference>
<feature type="domain" description="HTH lysR-type" evidence="5">
    <location>
        <begin position="1"/>
        <end position="59"/>
    </location>
</feature>
<evidence type="ECO:0000256" key="4">
    <source>
        <dbReference type="ARBA" id="ARBA00023163"/>
    </source>
</evidence>
<accession>A0ABU3S7E9</accession>
<keyword evidence="3" id="KW-0238">DNA-binding</keyword>
<dbReference type="NCBIfam" id="NF011573">
    <property type="entry name" value="PRK14997.1"/>
    <property type="match status" value="1"/>
</dbReference>
<dbReference type="SUPFAM" id="SSF46785">
    <property type="entry name" value="Winged helix' DNA-binding domain"/>
    <property type="match status" value="1"/>
</dbReference>
<sequence>MQDLNDLRFFVEVVEQNGFSAAARKLDMPRSRLSRRIGLLEESLGVRLIQRSTRQFMVTEIGREFYRHCLAMVVEAEAAQEAIERMRAEPQGIVRVSCPASIIYFQLGDMIARFMAKHPKVAVHLESTNRRVDVIREGFDMAVRVRFPPLDDSELVIRKFATSRQRLVASPALLDGCFARPLVPADLSAMPSLAWEAAHASHEWSLDGPGGATAMIPHRPRLVTEDMVALRQAALRGIGVCQFPTMVIRDDLKAGRLIDILPQWTPRAGIIHAAFPSRRGLLPSVRSLLDFLATEYAALDRLEEHDEEEARKA</sequence>
<dbReference type="PANTHER" id="PTHR30537">
    <property type="entry name" value="HTH-TYPE TRANSCRIPTIONAL REGULATOR"/>
    <property type="match status" value="1"/>
</dbReference>
<dbReference type="EMBL" id="JAWDID010000015">
    <property type="protein sequence ID" value="MDU0340694.1"/>
    <property type="molecule type" value="Genomic_DNA"/>
</dbReference>
<keyword evidence="7" id="KW-1185">Reference proteome</keyword>
<evidence type="ECO:0000256" key="1">
    <source>
        <dbReference type="ARBA" id="ARBA00009437"/>
    </source>
</evidence>
<reference evidence="6 7" key="1">
    <citation type="submission" date="2023-09" db="EMBL/GenBank/DDBJ databases">
        <title>Whole genome shotgun sequencing (WGS) of Bosea sp. ZW T0_25, isolated from stored onions (Allium cepa).</title>
        <authorList>
            <person name="Stoll D.A."/>
            <person name="Huch M."/>
        </authorList>
    </citation>
    <scope>NUCLEOTIDE SEQUENCE [LARGE SCALE GENOMIC DNA]</scope>
    <source>
        <strain evidence="6 7">ZW T0_25</strain>
    </source>
</reference>
<dbReference type="SUPFAM" id="SSF53850">
    <property type="entry name" value="Periplasmic binding protein-like II"/>
    <property type="match status" value="1"/>
</dbReference>
<evidence type="ECO:0000259" key="5">
    <source>
        <dbReference type="PROSITE" id="PS50931"/>
    </source>
</evidence>
<dbReference type="InterPro" id="IPR058163">
    <property type="entry name" value="LysR-type_TF_proteobact-type"/>
</dbReference>
<dbReference type="Gene3D" id="3.40.190.290">
    <property type="match status" value="1"/>
</dbReference>
<dbReference type="CDD" id="cd08473">
    <property type="entry name" value="PBP2_CrgA_like_4"/>
    <property type="match status" value="1"/>
</dbReference>
<dbReference type="InterPro" id="IPR036388">
    <property type="entry name" value="WH-like_DNA-bd_sf"/>
</dbReference>
<dbReference type="Pfam" id="PF03466">
    <property type="entry name" value="LysR_substrate"/>
    <property type="match status" value="1"/>
</dbReference>
<keyword evidence="2" id="KW-0805">Transcription regulation</keyword>
<protein>
    <submittedName>
        <fullName evidence="6">LysR family transcriptional regulator</fullName>
    </submittedName>
</protein>
<evidence type="ECO:0000256" key="3">
    <source>
        <dbReference type="ARBA" id="ARBA00023125"/>
    </source>
</evidence>
<dbReference type="PROSITE" id="PS50931">
    <property type="entry name" value="HTH_LYSR"/>
    <property type="match status" value="1"/>
</dbReference>
<dbReference type="InterPro" id="IPR036390">
    <property type="entry name" value="WH_DNA-bd_sf"/>
</dbReference>
<dbReference type="Pfam" id="PF00126">
    <property type="entry name" value="HTH_1"/>
    <property type="match status" value="1"/>
</dbReference>
<name>A0ABU3S7E9_9HYPH</name>
<comment type="caution">
    <text evidence="6">The sequence shown here is derived from an EMBL/GenBank/DDBJ whole genome shotgun (WGS) entry which is preliminary data.</text>
</comment>
<dbReference type="Proteomes" id="UP001254257">
    <property type="component" value="Unassembled WGS sequence"/>
</dbReference>
<dbReference type="Gene3D" id="1.10.10.10">
    <property type="entry name" value="Winged helix-like DNA-binding domain superfamily/Winged helix DNA-binding domain"/>
    <property type="match status" value="1"/>
</dbReference>
<evidence type="ECO:0000256" key="2">
    <source>
        <dbReference type="ARBA" id="ARBA00023015"/>
    </source>
</evidence>
<keyword evidence="4" id="KW-0804">Transcription</keyword>
<proteinExistence type="inferred from homology"/>
<evidence type="ECO:0000313" key="6">
    <source>
        <dbReference type="EMBL" id="MDU0340694.1"/>
    </source>
</evidence>
<evidence type="ECO:0000313" key="7">
    <source>
        <dbReference type="Proteomes" id="UP001254257"/>
    </source>
</evidence>
<dbReference type="RefSeq" id="WP_316018541.1">
    <property type="nucleotide sequence ID" value="NZ_JAWDID010000015.1"/>
</dbReference>
<organism evidence="6 7">
    <name type="scientific">Bosea rubneri</name>
    <dbReference type="NCBI Taxonomy" id="3075434"/>
    <lineage>
        <taxon>Bacteria</taxon>
        <taxon>Pseudomonadati</taxon>
        <taxon>Pseudomonadota</taxon>
        <taxon>Alphaproteobacteria</taxon>
        <taxon>Hyphomicrobiales</taxon>
        <taxon>Boseaceae</taxon>
        <taxon>Bosea</taxon>
    </lineage>
</organism>
<dbReference type="PANTHER" id="PTHR30537:SF31">
    <property type="entry name" value="TRANSCRIPTIONAL REGULATOR, LYSR FAMILY"/>
    <property type="match status" value="1"/>
</dbReference>
<comment type="similarity">
    <text evidence="1">Belongs to the LysR transcriptional regulatory family.</text>
</comment>
<gene>
    <name evidence="6" type="ORF">RKE40_12405</name>
</gene>
<dbReference type="InterPro" id="IPR000847">
    <property type="entry name" value="LysR_HTH_N"/>
</dbReference>